<protein>
    <recommendedName>
        <fullName evidence="3">DUF4197 domain-containing protein</fullName>
    </recommendedName>
</protein>
<reference evidence="1 2" key="1">
    <citation type="submission" date="2010-12" db="EMBL/GenBank/DDBJ databases">
        <authorList>
            <person name="Muzny D."/>
            <person name="Qin X."/>
            <person name="Deng J."/>
            <person name="Jiang H."/>
            <person name="Liu Y."/>
            <person name="Qu J."/>
            <person name="Song X.-Z."/>
            <person name="Zhang L."/>
            <person name="Thornton R."/>
            <person name="Coyle M."/>
            <person name="Francisco L."/>
            <person name="Jackson L."/>
            <person name="Javaid M."/>
            <person name="Korchina V."/>
            <person name="Kovar C."/>
            <person name="Mata R."/>
            <person name="Mathew T."/>
            <person name="Ngo R."/>
            <person name="Nguyen L."/>
            <person name="Nguyen N."/>
            <person name="Okwuonu G."/>
            <person name="Ongeri F."/>
            <person name="Pham C."/>
            <person name="Simmons D."/>
            <person name="Wilczek-Boney K."/>
            <person name="Hale W."/>
            <person name="Jakkamsetti A."/>
            <person name="Pham P."/>
            <person name="Ruth R."/>
            <person name="San Lucas F."/>
            <person name="Warren J."/>
            <person name="Zhang J."/>
            <person name="Zhao Z."/>
            <person name="Zhou C."/>
            <person name="Zhu D."/>
            <person name="Lee S."/>
            <person name="Bess C."/>
            <person name="Blankenburg K."/>
            <person name="Forbes L."/>
            <person name="Fu Q."/>
            <person name="Gubbala S."/>
            <person name="Hirani K."/>
            <person name="Jayaseelan J.C."/>
            <person name="Lara F."/>
            <person name="Munidasa M."/>
            <person name="Palculict T."/>
            <person name="Patil S."/>
            <person name="Pu L.-L."/>
            <person name="Saada N."/>
            <person name="Tang L."/>
            <person name="Weissenberger G."/>
            <person name="Zhu Y."/>
            <person name="Hemphill L."/>
            <person name="Shang Y."/>
            <person name="Youmans B."/>
            <person name="Ayvaz T."/>
            <person name="Ross M."/>
            <person name="Santibanez J."/>
            <person name="Aqrawi P."/>
            <person name="Gross S."/>
            <person name="Joshi V."/>
            <person name="Fowler G."/>
            <person name="Nazareth L."/>
            <person name="Reid J."/>
            <person name="Worley K."/>
            <person name="Petrosino J."/>
            <person name="Highlander S."/>
            <person name="Gibbs R."/>
        </authorList>
    </citation>
    <scope>NUCLEOTIDE SEQUENCE [LARGE SCALE GENOMIC DNA]</scope>
    <source>
        <strain evidence="1 2">ATCC 51599</strain>
    </source>
</reference>
<dbReference type="AlphaFoldDB" id="E7RTS0"/>
<organism evidence="1 2">
    <name type="scientific">Lautropia mirabilis ATCC 51599</name>
    <dbReference type="NCBI Taxonomy" id="887898"/>
    <lineage>
        <taxon>Bacteria</taxon>
        <taxon>Pseudomonadati</taxon>
        <taxon>Pseudomonadota</taxon>
        <taxon>Betaproteobacteria</taxon>
        <taxon>Burkholderiales</taxon>
        <taxon>Burkholderiaceae</taxon>
        <taxon>Lautropia</taxon>
    </lineage>
</organism>
<comment type="caution">
    <text evidence="1">The sequence shown here is derived from an EMBL/GenBank/DDBJ whole genome shotgun (WGS) entry which is preliminary data.</text>
</comment>
<name>E7RTS0_9BURK</name>
<evidence type="ECO:0000313" key="2">
    <source>
        <dbReference type="Proteomes" id="UP000011021"/>
    </source>
</evidence>
<dbReference type="EMBL" id="AEQP01000001">
    <property type="protein sequence ID" value="EFV96156.1"/>
    <property type="molecule type" value="Genomic_DNA"/>
</dbReference>
<gene>
    <name evidence="1" type="ORF">HMPREF0551_0339</name>
</gene>
<dbReference type="Pfam" id="PF13852">
    <property type="entry name" value="DUF4197"/>
    <property type="match status" value="1"/>
</dbReference>
<dbReference type="HOGENOM" id="CLU_085032_1_0_4"/>
<dbReference type="eggNOG" id="ENOG502Z7PK">
    <property type="taxonomic scope" value="Bacteria"/>
</dbReference>
<dbReference type="STRING" id="887898.HMPREF0551_0339"/>
<dbReference type="InterPro" id="IPR025245">
    <property type="entry name" value="DUF4197"/>
</dbReference>
<dbReference type="Proteomes" id="UP000011021">
    <property type="component" value="Unassembled WGS sequence"/>
</dbReference>
<evidence type="ECO:0008006" key="3">
    <source>
        <dbReference type="Google" id="ProtNLM"/>
    </source>
</evidence>
<evidence type="ECO:0000313" key="1">
    <source>
        <dbReference type="EMBL" id="EFV96156.1"/>
    </source>
</evidence>
<keyword evidence="2" id="KW-1185">Reference proteome</keyword>
<accession>E7RTS0</accession>
<sequence length="250" mass="26016">MGESLMGVHSMIKVRRLLGAPLAAASLSLGVALAGTVGLPGTALALDLSSITQTDASAAVKAALQKGAESAVASLGKADGFLGNPEVKIPLPSSLQKLEKAAKLMGKQKDFEALQVNINRAAEAAVPEAKTLLLNAIKGMSVKDAKGILAGGDDSVTSFFREKTSKEMYQKFLPIVTQYTGKMGLAKQYNSLAGQASKLGVVKSDDAKIESYVTNKAMDGLYKMIAAEEKSIRADPVGTGSAILKKVFSK</sequence>
<proteinExistence type="predicted"/>